<proteinExistence type="predicted"/>
<organism evidence="1 2">
    <name type="scientific">Stylosanthes scabra</name>
    <dbReference type="NCBI Taxonomy" id="79078"/>
    <lineage>
        <taxon>Eukaryota</taxon>
        <taxon>Viridiplantae</taxon>
        <taxon>Streptophyta</taxon>
        <taxon>Embryophyta</taxon>
        <taxon>Tracheophyta</taxon>
        <taxon>Spermatophyta</taxon>
        <taxon>Magnoliopsida</taxon>
        <taxon>eudicotyledons</taxon>
        <taxon>Gunneridae</taxon>
        <taxon>Pentapetalae</taxon>
        <taxon>rosids</taxon>
        <taxon>fabids</taxon>
        <taxon>Fabales</taxon>
        <taxon>Fabaceae</taxon>
        <taxon>Papilionoideae</taxon>
        <taxon>50 kb inversion clade</taxon>
        <taxon>dalbergioids sensu lato</taxon>
        <taxon>Dalbergieae</taxon>
        <taxon>Pterocarpus clade</taxon>
        <taxon>Stylosanthes</taxon>
    </lineage>
</organism>
<dbReference type="Proteomes" id="UP001341840">
    <property type="component" value="Unassembled WGS sequence"/>
</dbReference>
<accession>A0ABU6ZIW8</accession>
<evidence type="ECO:0000313" key="1">
    <source>
        <dbReference type="EMBL" id="MED6221913.1"/>
    </source>
</evidence>
<feature type="non-terminal residue" evidence="1">
    <location>
        <position position="87"/>
    </location>
</feature>
<reference evidence="1 2" key="1">
    <citation type="journal article" date="2023" name="Plants (Basel)">
        <title>Bridging the Gap: Combining Genomics and Transcriptomics Approaches to Understand Stylosanthes scabra, an Orphan Legume from the Brazilian Caatinga.</title>
        <authorList>
            <person name="Ferreira-Neto J.R.C."/>
            <person name="da Silva M.D."/>
            <person name="Binneck E."/>
            <person name="de Melo N.F."/>
            <person name="da Silva R.H."/>
            <person name="de Melo A.L.T.M."/>
            <person name="Pandolfi V."/>
            <person name="Bustamante F.O."/>
            <person name="Brasileiro-Vidal A.C."/>
            <person name="Benko-Iseppon A.M."/>
        </authorList>
    </citation>
    <scope>NUCLEOTIDE SEQUENCE [LARGE SCALE GENOMIC DNA]</scope>
    <source>
        <tissue evidence="1">Leaves</tissue>
    </source>
</reference>
<name>A0ABU6ZIW8_9FABA</name>
<dbReference type="EMBL" id="JASCZI010272369">
    <property type="protein sequence ID" value="MED6221913.1"/>
    <property type="molecule type" value="Genomic_DNA"/>
</dbReference>
<keyword evidence="2" id="KW-1185">Reference proteome</keyword>
<evidence type="ECO:0000313" key="2">
    <source>
        <dbReference type="Proteomes" id="UP001341840"/>
    </source>
</evidence>
<protein>
    <submittedName>
        <fullName evidence="1">Uncharacterized protein</fullName>
    </submittedName>
</protein>
<gene>
    <name evidence="1" type="ORF">PIB30_059320</name>
</gene>
<comment type="caution">
    <text evidence="1">The sequence shown here is derived from an EMBL/GenBank/DDBJ whole genome shotgun (WGS) entry which is preliminary data.</text>
</comment>
<sequence>MLPTCFESRESTINTPKDTRLAVSTLGFKIKRKGRYPLTYGATNPKRCTTPPKGYGSDTGWLVDISGEAAPTASLNSRNDSRVSTEK</sequence>